<reference evidence="1 2" key="2">
    <citation type="journal article" date="2016" name="ISME J.">
        <title>Characterization of the first cultured representative of Verrucomicrobia subdivision 5 indicates the proposal of a novel phylum.</title>
        <authorList>
            <person name="Spring S."/>
            <person name="Bunk B."/>
            <person name="Sproer C."/>
            <person name="Schumann P."/>
            <person name="Rohde M."/>
            <person name="Tindall B.J."/>
            <person name="Klenk H.P."/>
        </authorList>
    </citation>
    <scope>NUCLEOTIDE SEQUENCE [LARGE SCALE GENOMIC DNA]</scope>
    <source>
        <strain evidence="1 2">L21-Fru-AB</strain>
    </source>
</reference>
<organism evidence="1 2">
    <name type="scientific">Kiritimatiella glycovorans</name>
    <dbReference type="NCBI Taxonomy" id="1307763"/>
    <lineage>
        <taxon>Bacteria</taxon>
        <taxon>Pseudomonadati</taxon>
        <taxon>Kiritimatiellota</taxon>
        <taxon>Kiritimatiellia</taxon>
        <taxon>Kiritimatiellales</taxon>
        <taxon>Kiritimatiellaceae</taxon>
        <taxon>Kiritimatiella</taxon>
    </lineage>
</organism>
<dbReference type="Proteomes" id="UP000035268">
    <property type="component" value="Chromosome"/>
</dbReference>
<reference evidence="2" key="1">
    <citation type="submission" date="2015-02" db="EMBL/GenBank/DDBJ databases">
        <title>Description and complete genome sequence of the first cultured representative of the subdivision 5 of the Verrucomicrobia phylum.</title>
        <authorList>
            <person name="Spring S."/>
            <person name="Bunk B."/>
            <person name="Sproer C."/>
            <person name="Klenk H.-P."/>
        </authorList>
    </citation>
    <scope>NUCLEOTIDE SEQUENCE [LARGE SCALE GENOMIC DNA]</scope>
    <source>
        <strain evidence="2">L21-Fru-AB</strain>
    </source>
</reference>
<dbReference type="EMBL" id="CP010904">
    <property type="protein sequence ID" value="AKJ64011.1"/>
    <property type="molecule type" value="Genomic_DNA"/>
</dbReference>
<protein>
    <submittedName>
        <fullName evidence="1">Uncharacterized protein</fullName>
    </submittedName>
</protein>
<keyword evidence="2" id="KW-1185">Reference proteome</keyword>
<name>A0A0G3EBZ6_9BACT</name>
<accession>A0A0G3EBZ6</accession>
<dbReference type="AlphaFoldDB" id="A0A0G3EBZ6"/>
<sequence>MNLRIPVPREALPSFRPGDRVVAQGRKVMRNREPVLRVPSVRCLEIRPLRAIQWSGADPAALDRYAPVTASGRVTSVRIPARGLGRPWCLVLEERGVRVPVYFRASLYEAIPDRAALRRGARVRVRALRDRLEGQPALRLTDPEALRVLEHAEAGRRRFAAQWGPARVGATVTRTGRLCRLATPATGRNRPGLALFRDRTGYWSAVFWDPALAGSWRPGGWYRVRGTIELYRGEIEMRAGSAEAVR</sequence>
<proteinExistence type="predicted"/>
<dbReference type="KEGG" id="vbl:L21SP4_00743"/>
<evidence type="ECO:0000313" key="1">
    <source>
        <dbReference type="EMBL" id="AKJ64011.1"/>
    </source>
</evidence>
<gene>
    <name evidence="1" type="ORF">L21SP4_00743</name>
</gene>
<evidence type="ECO:0000313" key="2">
    <source>
        <dbReference type="Proteomes" id="UP000035268"/>
    </source>
</evidence>